<dbReference type="InParanoid" id="K5WP25"/>
<dbReference type="AlphaFoldDB" id="K5WP25"/>
<keyword evidence="2" id="KW-1185">Reference proteome</keyword>
<sequence>MDDVVSYQALLFPHDDRLPHLVTLTTSPVDTSGVPTAAKPFRCGKIPHPEVLMDYIAVGSGLQPWAYKVIDILDGMTQKLAKPYIMFYGAISRDGLPFPVNKYCQELQGAAFFQEDCAWKGNLVIAKYSDQEYSSMTNISIADFPLVKNFLQTHRME</sequence>
<dbReference type="OrthoDB" id="3147730at2759"/>
<dbReference type="Proteomes" id="UP000008370">
    <property type="component" value="Unassembled WGS sequence"/>
</dbReference>
<proteinExistence type="predicted"/>
<dbReference type="EMBL" id="JH930476">
    <property type="protein sequence ID" value="EKM52082.1"/>
    <property type="molecule type" value="Genomic_DNA"/>
</dbReference>
<reference evidence="1 2" key="1">
    <citation type="journal article" date="2012" name="BMC Genomics">
        <title>Comparative genomics of the white-rot fungi, Phanerochaete carnosa and P. chrysosporium, to elucidate the genetic basis of the distinct wood types they colonize.</title>
        <authorList>
            <person name="Suzuki H."/>
            <person name="MacDonald J."/>
            <person name="Syed K."/>
            <person name="Salamov A."/>
            <person name="Hori C."/>
            <person name="Aerts A."/>
            <person name="Henrissat B."/>
            <person name="Wiebenga A."/>
            <person name="vanKuyk P.A."/>
            <person name="Barry K."/>
            <person name="Lindquist E."/>
            <person name="LaButti K."/>
            <person name="Lapidus A."/>
            <person name="Lucas S."/>
            <person name="Coutinho P."/>
            <person name="Gong Y."/>
            <person name="Samejima M."/>
            <person name="Mahadevan R."/>
            <person name="Abou-Zaid M."/>
            <person name="de Vries R.P."/>
            <person name="Igarashi K."/>
            <person name="Yadav J.S."/>
            <person name="Grigoriev I.V."/>
            <person name="Master E.R."/>
        </authorList>
    </citation>
    <scope>NUCLEOTIDE SEQUENCE [LARGE SCALE GENOMIC DNA]</scope>
    <source>
        <strain evidence="1 2">HHB-10118-sp</strain>
    </source>
</reference>
<name>K5WP25_PHACS</name>
<evidence type="ECO:0000313" key="2">
    <source>
        <dbReference type="Proteomes" id="UP000008370"/>
    </source>
</evidence>
<dbReference type="KEGG" id="pco:PHACADRAFT_262546"/>
<dbReference type="STRING" id="650164.K5WP25"/>
<dbReference type="GeneID" id="18918312"/>
<organism evidence="1 2">
    <name type="scientific">Phanerochaete carnosa (strain HHB-10118-sp)</name>
    <name type="common">White-rot fungus</name>
    <name type="synonym">Peniophora carnosa</name>
    <dbReference type="NCBI Taxonomy" id="650164"/>
    <lineage>
        <taxon>Eukaryota</taxon>
        <taxon>Fungi</taxon>
        <taxon>Dikarya</taxon>
        <taxon>Basidiomycota</taxon>
        <taxon>Agaricomycotina</taxon>
        <taxon>Agaricomycetes</taxon>
        <taxon>Polyporales</taxon>
        <taxon>Phanerochaetaceae</taxon>
        <taxon>Phanerochaete</taxon>
    </lineage>
</organism>
<dbReference type="HOGENOM" id="CLU_142376_0_0_1"/>
<evidence type="ECO:0000313" key="1">
    <source>
        <dbReference type="EMBL" id="EKM52082.1"/>
    </source>
</evidence>
<dbReference type="RefSeq" id="XP_007399863.1">
    <property type="nucleotide sequence ID" value="XM_007399801.1"/>
</dbReference>
<gene>
    <name evidence="1" type="ORF">PHACADRAFT_262546</name>
</gene>
<accession>K5WP25</accession>
<protein>
    <submittedName>
        <fullName evidence="1">Uncharacterized protein</fullName>
    </submittedName>
</protein>